<comment type="similarity">
    <text evidence="2">Belongs to the SAS10 family.</text>
</comment>
<dbReference type="Pfam" id="PF09368">
    <property type="entry name" value="Sas10"/>
    <property type="match status" value="1"/>
</dbReference>
<reference evidence="6 7" key="1">
    <citation type="submission" date="2019-01" db="EMBL/GenBank/DDBJ databases">
        <title>Draft genome sequences of three monokaryotic isolates of the white-rot basidiomycete fungus Dichomitus squalens.</title>
        <authorList>
            <consortium name="DOE Joint Genome Institute"/>
            <person name="Lopez S.C."/>
            <person name="Andreopoulos B."/>
            <person name="Pangilinan J."/>
            <person name="Lipzen A."/>
            <person name="Riley R."/>
            <person name="Ahrendt S."/>
            <person name="Ng V."/>
            <person name="Barry K."/>
            <person name="Daum C."/>
            <person name="Grigoriev I.V."/>
            <person name="Hilden K.S."/>
            <person name="Makela M.R."/>
            <person name="de Vries R.P."/>
        </authorList>
    </citation>
    <scope>NUCLEOTIDE SEQUENCE [LARGE SCALE GENOMIC DNA]</scope>
    <source>
        <strain evidence="6 7">CBS 464.89</strain>
    </source>
</reference>
<evidence type="ECO:0000259" key="5">
    <source>
        <dbReference type="Pfam" id="PF09368"/>
    </source>
</evidence>
<dbReference type="GO" id="GO:0032040">
    <property type="term" value="C:small-subunit processome"/>
    <property type="evidence" value="ECO:0007669"/>
    <property type="project" value="TreeGrafter"/>
</dbReference>
<feature type="compositionally biased region" description="Polar residues" evidence="4">
    <location>
        <begin position="698"/>
        <end position="708"/>
    </location>
</feature>
<feature type="compositionally biased region" description="Acidic residues" evidence="4">
    <location>
        <begin position="58"/>
        <end position="68"/>
    </location>
</feature>
<protein>
    <submittedName>
        <fullName evidence="6">Sas10 C-terminal domain-containing protein</fullName>
    </submittedName>
</protein>
<evidence type="ECO:0000256" key="1">
    <source>
        <dbReference type="ARBA" id="ARBA00004123"/>
    </source>
</evidence>
<dbReference type="STRING" id="114155.A0A4Q9Q441"/>
<dbReference type="PANTHER" id="PTHR13237">
    <property type="entry name" value="SOMETHING ABOUT SILENCING PROTEIN 10-RELATED"/>
    <property type="match status" value="1"/>
</dbReference>
<feature type="region of interest" description="Disordered" evidence="4">
    <location>
        <begin position="395"/>
        <end position="442"/>
    </location>
</feature>
<accession>A0A4Q9Q441</accession>
<evidence type="ECO:0000313" key="6">
    <source>
        <dbReference type="EMBL" id="TBU61860.1"/>
    </source>
</evidence>
<name>A0A4Q9Q441_9APHY</name>
<feature type="compositionally biased region" description="Acidic residues" evidence="4">
    <location>
        <begin position="79"/>
        <end position="100"/>
    </location>
</feature>
<keyword evidence="7" id="KW-1185">Reference proteome</keyword>
<feature type="region of interest" description="Disordered" evidence="4">
    <location>
        <begin position="330"/>
        <end position="353"/>
    </location>
</feature>
<keyword evidence="3" id="KW-0539">Nucleus</keyword>
<feature type="region of interest" description="Disordered" evidence="4">
    <location>
        <begin position="508"/>
        <end position="708"/>
    </location>
</feature>
<feature type="compositionally biased region" description="Basic and acidic residues" evidence="4">
    <location>
        <begin position="526"/>
        <end position="552"/>
    </location>
</feature>
<feature type="domain" description="Sas10 C-terminal" evidence="5">
    <location>
        <begin position="635"/>
        <end position="708"/>
    </location>
</feature>
<dbReference type="Proteomes" id="UP000292082">
    <property type="component" value="Unassembled WGS sequence"/>
</dbReference>
<feature type="compositionally biased region" description="Acidic residues" evidence="4">
    <location>
        <begin position="130"/>
        <end position="142"/>
    </location>
</feature>
<feature type="compositionally biased region" description="Acidic residues" evidence="4">
    <location>
        <begin position="555"/>
        <end position="565"/>
    </location>
</feature>
<comment type="subcellular location">
    <subcellularLocation>
        <location evidence="1">Nucleus</location>
    </subcellularLocation>
</comment>
<dbReference type="GO" id="GO:0000462">
    <property type="term" value="P:maturation of SSU-rRNA from tricistronic rRNA transcript (SSU-rRNA, 5.8S rRNA, LSU-rRNA)"/>
    <property type="evidence" value="ECO:0007669"/>
    <property type="project" value="TreeGrafter"/>
</dbReference>
<feature type="compositionally biased region" description="Basic residues" evidence="4">
    <location>
        <begin position="111"/>
        <end position="125"/>
    </location>
</feature>
<evidence type="ECO:0000256" key="4">
    <source>
        <dbReference type="SAM" id="MobiDB-lite"/>
    </source>
</evidence>
<dbReference type="InterPro" id="IPR018972">
    <property type="entry name" value="Sas10_C_dom"/>
</dbReference>
<dbReference type="AlphaFoldDB" id="A0A4Q9Q441"/>
<evidence type="ECO:0000256" key="2">
    <source>
        <dbReference type="ARBA" id="ARBA00010979"/>
    </source>
</evidence>
<dbReference type="PANTHER" id="PTHR13237:SF8">
    <property type="entry name" value="SOMETHING ABOUT SILENCING PROTEIN 10"/>
    <property type="match status" value="1"/>
</dbReference>
<feature type="compositionally biased region" description="Basic and acidic residues" evidence="4">
    <location>
        <begin position="397"/>
        <end position="431"/>
    </location>
</feature>
<feature type="compositionally biased region" description="Basic and acidic residues" evidence="4">
    <location>
        <begin position="42"/>
        <end position="57"/>
    </location>
</feature>
<sequence>MVRRRSGKAKAAQKKPRSVDRKDSKMKRWNTAADIPMDEEDQFHASRDKILLEGDDHGGDEDGDEDEVFALKGMPQDSPSEDEEDADQDGDGMDEDDDIDDVHYAAAAASKKQKQKKTQKKGKKSKKDESEEEESESEEEEGWGTKKSAYYASKADEIESDDEEALELEEQEAKRLQAKVRDAMADDDFGLGDVVEGLPDEDGIVDEPVQPVVQLPQDKQSLLRHLEKTNPEALALAHDWDDVAYNIVKSKAKIEKLQAENPDALSLSMMHLHYQALLTYATTLAFYLHLRASEKYTQRPELLRAHPILPRLLTLKQSLHTLEELDFAASDDESGLGSSDLDDSEDEEDEEFDWQADAQDLWAGNNTLKKKGKGLEQHELEELLREAEGFIDVDGDDLPKAKTIGKDSRAGKDSVKTKRKSKVADGEPEPPKKKRKATDASAQLAMPVFDLVEPDLAPFKSSKKEKSKATDATVDVYGEATALDVADAADKQARKKSLRFHVARIESTSARRAGARAANMGGDDDIPYRERKKEREARLAKEVAKAREREAQGADLDDVDPELQMDVDRDTNGKNGKNGKKRRRGGEDEDEESGGEADGYYELVKRKSKEKKEKRKQEYEDAAAAARIVDEEGVDGPRSLTRAILKNKGLTPKRSKSVRNPRVKKRQKYEKAKKKVASQRAVYKGGVDASKYGGEKTGISQTIKSVRL</sequence>
<evidence type="ECO:0000256" key="3">
    <source>
        <dbReference type="ARBA" id="ARBA00023242"/>
    </source>
</evidence>
<feature type="compositionally biased region" description="Low complexity" evidence="4">
    <location>
        <begin position="510"/>
        <end position="521"/>
    </location>
</feature>
<organism evidence="6 7">
    <name type="scientific">Dichomitus squalens</name>
    <dbReference type="NCBI Taxonomy" id="114155"/>
    <lineage>
        <taxon>Eukaryota</taxon>
        <taxon>Fungi</taxon>
        <taxon>Dikarya</taxon>
        <taxon>Basidiomycota</taxon>
        <taxon>Agaricomycotina</taxon>
        <taxon>Agaricomycetes</taxon>
        <taxon>Polyporales</taxon>
        <taxon>Polyporaceae</taxon>
        <taxon>Dichomitus</taxon>
    </lineage>
</organism>
<feature type="compositionally biased region" description="Basic residues" evidence="4">
    <location>
        <begin position="1"/>
        <end position="16"/>
    </location>
</feature>
<proteinExistence type="inferred from homology"/>
<evidence type="ECO:0000313" key="7">
    <source>
        <dbReference type="Proteomes" id="UP000292082"/>
    </source>
</evidence>
<feature type="region of interest" description="Disordered" evidence="4">
    <location>
        <begin position="1"/>
        <end position="149"/>
    </location>
</feature>
<dbReference type="EMBL" id="ML145096">
    <property type="protein sequence ID" value="TBU61860.1"/>
    <property type="molecule type" value="Genomic_DNA"/>
</dbReference>
<feature type="compositionally biased region" description="Basic residues" evidence="4">
    <location>
        <begin position="651"/>
        <end position="677"/>
    </location>
</feature>
<gene>
    <name evidence="6" type="ORF">BD310DRAFT_844925</name>
</gene>